<keyword evidence="11 19" id="KW-0249">Electron transport</keyword>
<organism evidence="21 22">
    <name type="scientific">Triparma strigata</name>
    <dbReference type="NCBI Taxonomy" id="1606541"/>
    <lineage>
        <taxon>Eukaryota</taxon>
        <taxon>Sar</taxon>
        <taxon>Stramenopiles</taxon>
        <taxon>Ochrophyta</taxon>
        <taxon>Bolidophyceae</taxon>
        <taxon>Parmales</taxon>
        <taxon>Triparmaceae</taxon>
        <taxon>Triparma</taxon>
    </lineage>
</organism>
<keyword evidence="6 19" id="KW-0285">Flavoprotein</keyword>
<dbReference type="GO" id="GO:0046872">
    <property type="term" value="F:metal ion binding"/>
    <property type="evidence" value="ECO:0007669"/>
    <property type="project" value="UniProtKB-KW"/>
</dbReference>
<dbReference type="SUPFAM" id="SSF54862">
    <property type="entry name" value="4Fe-4S ferredoxins"/>
    <property type="match status" value="1"/>
</dbReference>
<dbReference type="OrthoDB" id="437331at2759"/>
<dbReference type="GO" id="GO:0005743">
    <property type="term" value="C:mitochondrial inner membrane"/>
    <property type="evidence" value="ECO:0007669"/>
    <property type="project" value="UniProtKB-SubCell"/>
</dbReference>
<dbReference type="FunFam" id="3.30.70.20:FF:000015">
    <property type="entry name" value="Electron transfer flavoprotein-ubiquinone oxidoreductase"/>
    <property type="match status" value="1"/>
</dbReference>
<dbReference type="SUPFAM" id="SSF51905">
    <property type="entry name" value="FAD/NAD(P)-binding domain"/>
    <property type="match status" value="1"/>
</dbReference>
<evidence type="ECO:0000256" key="16">
    <source>
        <dbReference type="ARBA" id="ARBA00023128"/>
    </source>
</evidence>
<keyword evidence="17" id="KW-0472">Membrane</keyword>
<evidence type="ECO:0000256" key="19">
    <source>
        <dbReference type="RuleBase" id="RU366068"/>
    </source>
</evidence>
<proteinExistence type="inferred from homology"/>
<evidence type="ECO:0000256" key="10">
    <source>
        <dbReference type="ARBA" id="ARBA00022946"/>
    </source>
</evidence>
<dbReference type="PROSITE" id="PS51379">
    <property type="entry name" value="4FE4S_FER_2"/>
    <property type="match status" value="1"/>
</dbReference>
<evidence type="ECO:0000256" key="13">
    <source>
        <dbReference type="ARBA" id="ARBA00023004"/>
    </source>
</evidence>
<evidence type="ECO:0000256" key="17">
    <source>
        <dbReference type="ARBA" id="ARBA00023136"/>
    </source>
</evidence>
<evidence type="ECO:0000256" key="15">
    <source>
        <dbReference type="ARBA" id="ARBA00023075"/>
    </source>
</evidence>
<keyword evidence="9 19" id="KW-0274">FAD</keyword>
<evidence type="ECO:0000256" key="7">
    <source>
        <dbReference type="ARBA" id="ARBA00022723"/>
    </source>
</evidence>
<keyword evidence="16" id="KW-0496">Mitochondrion</keyword>
<comment type="subcellular location">
    <subcellularLocation>
        <location evidence="3">Mitochondrion inner membrane</location>
    </subcellularLocation>
</comment>
<dbReference type="SUPFAM" id="SSF54373">
    <property type="entry name" value="FAD-linked reductases, C-terminal domain"/>
    <property type="match status" value="1"/>
</dbReference>
<dbReference type="InterPro" id="IPR007859">
    <property type="entry name" value="ETF-QO/FixX_C"/>
</dbReference>
<name>A0A9W7BU80_9STRA</name>
<dbReference type="Proteomes" id="UP001165085">
    <property type="component" value="Unassembled WGS sequence"/>
</dbReference>
<evidence type="ECO:0000313" key="22">
    <source>
        <dbReference type="Proteomes" id="UP001165085"/>
    </source>
</evidence>
<dbReference type="AlphaFoldDB" id="A0A9W7BU80"/>
<dbReference type="Gene3D" id="3.50.50.60">
    <property type="entry name" value="FAD/NAD(P)-binding domain"/>
    <property type="match status" value="1"/>
</dbReference>
<comment type="similarity">
    <text evidence="4">Belongs to the ETF-QO/FixC family.</text>
</comment>
<comment type="cofactor">
    <cofactor evidence="19">
        <name>[4Fe-4S] cluster</name>
        <dbReference type="ChEBI" id="CHEBI:49883"/>
    </cofactor>
    <text evidence="19">Binds 1 [4Fe-4S] cluster.</text>
</comment>
<keyword evidence="14 19" id="KW-0411">Iron-sulfur</keyword>
<keyword evidence="13 19" id="KW-0408">Iron</keyword>
<evidence type="ECO:0000256" key="4">
    <source>
        <dbReference type="ARBA" id="ARBA00006796"/>
    </source>
</evidence>
<dbReference type="GO" id="GO:0004174">
    <property type="term" value="F:electron-transferring-flavoprotein dehydrogenase activity"/>
    <property type="evidence" value="ECO:0007669"/>
    <property type="project" value="UniProtKB-UniRule"/>
</dbReference>
<evidence type="ECO:0000256" key="11">
    <source>
        <dbReference type="ARBA" id="ARBA00022982"/>
    </source>
</evidence>
<dbReference type="PANTHER" id="PTHR10617:SF107">
    <property type="entry name" value="ELECTRON TRANSFER FLAVOPROTEIN-UBIQUINONE OXIDOREDUCTASE, MITOCHONDRIAL"/>
    <property type="match status" value="1"/>
</dbReference>
<evidence type="ECO:0000256" key="18">
    <source>
        <dbReference type="ARBA" id="ARBA00052682"/>
    </source>
</evidence>
<dbReference type="Pfam" id="PF13450">
    <property type="entry name" value="NAD_binding_8"/>
    <property type="match status" value="1"/>
</dbReference>
<evidence type="ECO:0000256" key="5">
    <source>
        <dbReference type="ARBA" id="ARBA00022448"/>
    </source>
</evidence>
<comment type="cofactor">
    <cofactor evidence="1 19">
        <name>FAD</name>
        <dbReference type="ChEBI" id="CHEBI:57692"/>
    </cofactor>
</comment>
<dbReference type="InterPro" id="IPR017896">
    <property type="entry name" value="4Fe4S_Fe-S-bd"/>
</dbReference>
<keyword evidence="22" id="KW-1185">Reference proteome</keyword>
<comment type="catalytic activity">
    <reaction evidence="18 19">
        <text>a ubiquinone + reduced [electron-transfer flavoprotein] = a ubiquinol + oxidized [electron-transfer flavoprotein] + H(+)</text>
        <dbReference type="Rhea" id="RHEA:24052"/>
        <dbReference type="Rhea" id="RHEA-COMP:9565"/>
        <dbReference type="Rhea" id="RHEA-COMP:9566"/>
        <dbReference type="Rhea" id="RHEA-COMP:10685"/>
        <dbReference type="Rhea" id="RHEA-COMP:10686"/>
        <dbReference type="ChEBI" id="CHEBI:15378"/>
        <dbReference type="ChEBI" id="CHEBI:16389"/>
        <dbReference type="ChEBI" id="CHEBI:17976"/>
        <dbReference type="ChEBI" id="CHEBI:57692"/>
        <dbReference type="ChEBI" id="CHEBI:58307"/>
        <dbReference type="EC" id="1.5.5.1"/>
    </reaction>
</comment>
<evidence type="ECO:0000256" key="9">
    <source>
        <dbReference type="ARBA" id="ARBA00022827"/>
    </source>
</evidence>
<keyword evidence="15 19" id="KW-0830">Ubiquinone</keyword>
<keyword evidence="5 19" id="KW-0813">Transport</keyword>
<dbReference type="InterPro" id="IPR036188">
    <property type="entry name" value="FAD/NAD-bd_sf"/>
</dbReference>
<dbReference type="InterPro" id="IPR049398">
    <property type="entry name" value="ETF-QO/FixC_UQ-bd"/>
</dbReference>
<dbReference type="EC" id="1.5.5.1" evidence="19"/>
<evidence type="ECO:0000256" key="6">
    <source>
        <dbReference type="ARBA" id="ARBA00022630"/>
    </source>
</evidence>
<evidence type="ECO:0000256" key="2">
    <source>
        <dbReference type="ARBA" id="ARBA00002819"/>
    </source>
</evidence>
<evidence type="ECO:0000256" key="1">
    <source>
        <dbReference type="ARBA" id="ARBA00001974"/>
    </source>
</evidence>
<protein>
    <recommendedName>
        <fullName evidence="19">Electron transfer flavoprotein-ubiquinone oxidoreductase</fullName>
        <shortName evidence="19">ETF-QO</shortName>
        <ecNumber evidence="19">1.5.5.1</ecNumber>
    </recommendedName>
</protein>
<dbReference type="InterPro" id="IPR040156">
    <property type="entry name" value="ETF-QO"/>
</dbReference>
<evidence type="ECO:0000256" key="14">
    <source>
        <dbReference type="ARBA" id="ARBA00023014"/>
    </source>
</evidence>
<dbReference type="Pfam" id="PF05187">
    <property type="entry name" value="Fer4_ETF_QO"/>
    <property type="match status" value="1"/>
</dbReference>
<dbReference type="Gene3D" id="3.30.70.20">
    <property type="match status" value="1"/>
</dbReference>
<gene>
    <name evidence="21" type="ORF">TrST_g5269</name>
</gene>
<dbReference type="EMBL" id="BRXY01000471">
    <property type="protein sequence ID" value="GMH96657.1"/>
    <property type="molecule type" value="Genomic_DNA"/>
</dbReference>
<keyword evidence="8" id="KW-0999">Mitochondrion inner membrane</keyword>
<comment type="function">
    <text evidence="2 19">Accepts electrons from ETF and reduces ubiquinone.</text>
</comment>
<keyword evidence="7 19" id="KW-0479">Metal-binding</keyword>
<evidence type="ECO:0000259" key="20">
    <source>
        <dbReference type="PROSITE" id="PS51379"/>
    </source>
</evidence>
<comment type="caution">
    <text evidence="21">The sequence shown here is derived from an EMBL/GenBank/DDBJ whole genome shotgun (WGS) entry which is preliminary data.</text>
</comment>
<reference evidence="22" key="1">
    <citation type="journal article" date="2023" name="Commun. Biol.">
        <title>Genome analysis of Parmales, the sister group of diatoms, reveals the evolutionary specialization of diatoms from phago-mixotrophs to photoautotrophs.</title>
        <authorList>
            <person name="Ban H."/>
            <person name="Sato S."/>
            <person name="Yoshikawa S."/>
            <person name="Yamada K."/>
            <person name="Nakamura Y."/>
            <person name="Ichinomiya M."/>
            <person name="Sato N."/>
            <person name="Blanc-Mathieu R."/>
            <person name="Endo H."/>
            <person name="Kuwata A."/>
            <person name="Ogata H."/>
        </authorList>
    </citation>
    <scope>NUCLEOTIDE SEQUENCE [LARGE SCALE GENOMIC DNA]</scope>
    <source>
        <strain evidence="22">NIES 3701</strain>
    </source>
</reference>
<evidence type="ECO:0000256" key="8">
    <source>
        <dbReference type="ARBA" id="ARBA00022792"/>
    </source>
</evidence>
<dbReference type="GO" id="GO:0051539">
    <property type="term" value="F:4 iron, 4 sulfur cluster binding"/>
    <property type="evidence" value="ECO:0007669"/>
    <property type="project" value="UniProtKB-UniRule"/>
</dbReference>
<dbReference type="PANTHER" id="PTHR10617">
    <property type="entry name" value="ELECTRON TRANSFER FLAVOPROTEIN-UBIQUINONE OXIDOREDUCTASE"/>
    <property type="match status" value="1"/>
</dbReference>
<keyword evidence="12 19" id="KW-0560">Oxidoreductase</keyword>
<evidence type="ECO:0000256" key="12">
    <source>
        <dbReference type="ARBA" id="ARBA00023002"/>
    </source>
</evidence>
<dbReference type="Pfam" id="PF21162">
    <property type="entry name" value="ETFQO_UQ-bd"/>
    <property type="match status" value="1"/>
</dbReference>
<accession>A0A9W7BU80</accession>
<sequence length="623" mass="68854">MLSRLSTCGRVASRLQTSSRTRRTPVHNCLASIPSIKAQTRPLSSDADDLLSSEREAMPYDVLIVGAGPAGLAAAIRLKQLAIENEKDISICVLEKGAEVGSHILSGNVFEPRALDELFPDWRSMDDRPPVDTSVKEDKFLALTETGSVEIPNFLLPSQLHNDGNYIISLNQLVRWMGTKAEELEIEVFAGFAASEVLYDEEGAVKGIATRDVGIGKDGVPKATFERGMELRARQTLFAEGARGSCSEEVMEKFNLRDGVQPQTYGIGVKEVWEIPEENCNPGFVQHTLGWPLQHGPLDQTFGGSFLYHMAPNTILIGFVIGLDYENPYINPYREFQRWKHHPEISKHLEGGECVSYGARVLNEGGFHAIPKLTFPGGALIGCSAGFLNSVKIKGSHTAIKSGMVAAEALYPKLVEKEEFICCESYEISEDEKPQEVVEYQTAMEESWVYDELKEVRNCHAAFHWGFLPGLAYSGLAAHILKGKEPWTLENPTPDSAKTKPADQYSEIVYPKPDGVFSFDLLTNLARSGTAHNDDQPAHLRIKYSLKSLVDSNESLKTYAGPEQRFCPAGVYEYHEDSASGDKKLVINAQNCVHCKCCSIKMPHEYIKWTVPEGAGGPNYAMM</sequence>
<evidence type="ECO:0000313" key="21">
    <source>
        <dbReference type="EMBL" id="GMH96657.1"/>
    </source>
</evidence>
<evidence type="ECO:0000256" key="3">
    <source>
        <dbReference type="ARBA" id="ARBA00004273"/>
    </source>
</evidence>
<feature type="domain" description="4Fe-4S ferredoxin-type" evidence="20">
    <location>
        <begin position="583"/>
        <end position="612"/>
    </location>
</feature>
<dbReference type="Gene3D" id="3.30.9.90">
    <property type="match status" value="1"/>
</dbReference>
<keyword evidence="10" id="KW-0809">Transit peptide</keyword>